<evidence type="ECO:0000313" key="1">
    <source>
        <dbReference type="EMBL" id="JAD65127.1"/>
    </source>
</evidence>
<accession>A0A0A9TBC3</accession>
<reference evidence="1" key="2">
    <citation type="journal article" date="2015" name="Data Brief">
        <title>Shoot transcriptome of the giant reed, Arundo donax.</title>
        <authorList>
            <person name="Barrero R.A."/>
            <person name="Guerrero F.D."/>
            <person name="Moolhuijzen P."/>
            <person name="Goolsby J.A."/>
            <person name="Tidwell J."/>
            <person name="Bellgard S.E."/>
            <person name="Bellgard M.I."/>
        </authorList>
    </citation>
    <scope>NUCLEOTIDE SEQUENCE</scope>
    <source>
        <tissue evidence="1">Shoot tissue taken approximately 20 cm above the soil surface</tissue>
    </source>
</reference>
<organism evidence="1">
    <name type="scientific">Arundo donax</name>
    <name type="common">Giant reed</name>
    <name type="synonym">Donax arundinaceus</name>
    <dbReference type="NCBI Taxonomy" id="35708"/>
    <lineage>
        <taxon>Eukaryota</taxon>
        <taxon>Viridiplantae</taxon>
        <taxon>Streptophyta</taxon>
        <taxon>Embryophyta</taxon>
        <taxon>Tracheophyta</taxon>
        <taxon>Spermatophyta</taxon>
        <taxon>Magnoliopsida</taxon>
        <taxon>Liliopsida</taxon>
        <taxon>Poales</taxon>
        <taxon>Poaceae</taxon>
        <taxon>PACMAD clade</taxon>
        <taxon>Arundinoideae</taxon>
        <taxon>Arundineae</taxon>
        <taxon>Arundo</taxon>
    </lineage>
</organism>
<proteinExistence type="predicted"/>
<dbReference type="AlphaFoldDB" id="A0A0A9TBC3"/>
<name>A0A0A9TBC3_ARUDO</name>
<dbReference type="EMBL" id="GBRH01232768">
    <property type="protein sequence ID" value="JAD65127.1"/>
    <property type="molecule type" value="Transcribed_RNA"/>
</dbReference>
<sequence>MGLMAKFAIAGECWRSAGARGGFSLQCAWEMKRQGCLSAQCMAAE</sequence>
<reference evidence="1" key="1">
    <citation type="submission" date="2014-09" db="EMBL/GenBank/DDBJ databases">
        <authorList>
            <person name="Magalhaes I.L.F."/>
            <person name="Oliveira U."/>
            <person name="Santos F.R."/>
            <person name="Vidigal T.H.D.A."/>
            <person name="Brescovit A.D."/>
            <person name="Santos A.J."/>
        </authorList>
    </citation>
    <scope>NUCLEOTIDE SEQUENCE</scope>
    <source>
        <tissue evidence="1">Shoot tissue taken approximately 20 cm above the soil surface</tissue>
    </source>
</reference>
<protein>
    <submittedName>
        <fullName evidence="1">Uncharacterized protein</fullName>
    </submittedName>
</protein>